<comment type="similarity">
    <text evidence="1 8">Belongs to the cytochrome P450 family.</text>
</comment>
<evidence type="ECO:0008006" key="11">
    <source>
        <dbReference type="Google" id="ProtNLM"/>
    </source>
</evidence>
<reference evidence="9" key="1">
    <citation type="submission" date="2022-03" db="EMBL/GenBank/DDBJ databases">
        <authorList>
            <person name="Martin C."/>
        </authorList>
    </citation>
    <scope>NUCLEOTIDE SEQUENCE</scope>
</reference>
<dbReference type="EMBL" id="CAIIXF020000005">
    <property type="protein sequence ID" value="CAH1783469.1"/>
    <property type="molecule type" value="Genomic_DNA"/>
</dbReference>
<dbReference type="InterPro" id="IPR017972">
    <property type="entry name" value="Cyt_P450_CS"/>
</dbReference>
<dbReference type="SUPFAM" id="SSF48264">
    <property type="entry name" value="Cytochrome P450"/>
    <property type="match status" value="1"/>
</dbReference>
<dbReference type="InterPro" id="IPR002403">
    <property type="entry name" value="Cyt_P450_E_grp-IV"/>
</dbReference>
<accession>A0A8S4NSK3</accession>
<dbReference type="GO" id="GO:0005506">
    <property type="term" value="F:iron ion binding"/>
    <property type="evidence" value="ECO:0007669"/>
    <property type="project" value="InterPro"/>
</dbReference>
<dbReference type="PRINTS" id="PR00465">
    <property type="entry name" value="EP450IV"/>
</dbReference>
<dbReference type="Gene3D" id="1.10.630.10">
    <property type="entry name" value="Cytochrome P450"/>
    <property type="match status" value="1"/>
</dbReference>
<dbReference type="PRINTS" id="PR00385">
    <property type="entry name" value="P450"/>
</dbReference>
<protein>
    <recommendedName>
        <fullName evidence="11">Cytochrome P450</fullName>
    </recommendedName>
</protein>
<dbReference type="PROSITE" id="PS00086">
    <property type="entry name" value="CYTOCHROME_P450"/>
    <property type="match status" value="1"/>
</dbReference>
<sequence length="505" mass="57298">MSFTEASVTMVMDLTTRGFITFIVSLPLLIATWKLWEAYMTGTKDQNSSLPLPPGSMGIPFLGETISFVLQGRLFTSSRRQSYGNVFKTHILGRPTVRVIGSENVRKILMGEHSLVTCQWPASAKMILGENALAMLSTGSIHTSRRKAVLKAFNYEALSSYVRPTQQIIHECIMKWPERDRILGYHECQGMTFEVAGKVLLGFNFDKQETTDLTKTFKRLQNNLFSLPVNYPGSGLNKGLEARKILMEAIEKIITKRKEDIANGSHTEHVDALSLLIQKNVDEDEDEVTMDQLKDSALELLFAGHETTASAASSILLHLFKHPKVIDRVAIEMNKYKILNNDTTELTYETINKMTYLNNVVKEILRLSPPIGGGFRRAVKTFELNGYQVPKDWTIMYSIRDTQDTSQVFQNVDEFDPGRWNDLDLTTNQSDRFSYIPFGGGTRACIGKEFAKLLLKVFILELVGNCTWKIPNPNPRMKSFPVPYPVDKLPIEFSKKEHRLRSFTF</sequence>
<dbReference type="GO" id="GO:0020037">
    <property type="term" value="F:heme binding"/>
    <property type="evidence" value="ECO:0007669"/>
    <property type="project" value="InterPro"/>
</dbReference>
<evidence type="ECO:0000256" key="6">
    <source>
        <dbReference type="ARBA" id="ARBA00023033"/>
    </source>
</evidence>
<evidence type="ECO:0000256" key="1">
    <source>
        <dbReference type="ARBA" id="ARBA00010617"/>
    </source>
</evidence>
<evidence type="ECO:0000256" key="3">
    <source>
        <dbReference type="ARBA" id="ARBA00022723"/>
    </source>
</evidence>
<dbReference type="PANTHER" id="PTHR24286">
    <property type="entry name" value="CYTOCHROME P450 26"/>
    <property type="match status" value="1"/>
</dbReference>
<evidence type="ECO:0000313" key="9">
    <source>
        <dbReference type="EMBL" id="CAH1783469.1"/>
    </source>
</evidence>
<dbReference type="GO" id="GO:0016705">
    <property type="term" value="F:oxidoreductase activity, acting on paired donors, with incorporation or reduction of molecular oxygen"/>
    <property type="evidence" value="ECO:0007669"/>
    <property type="project" value="InterPro"/>
</dbReference>
<keyword evidence="5 7" id="KW-0408">Iron</keyword>
<dbReference type="AlphaFoldDB" id="A0A8S4NSK3"/>
<evidence type="ECO:0000256" key="5">
    <source>
        <dbReference type="ARBA" id="ARBA00023004"/>
    </source>
</evidence>
<evidence type="ECO:0000313" key="10">
    <source>
        <dbReference type="Proteomes" id="UP000749559"/>
    </source>
</evidence>
<dbReference type="OrthoDB" id="1372046at2759"/>
<dbReference type="Pfam" id="PF00067">
    <property type="entry name" value="p450"/>
    <property type="match status" value="1"/>
</dbReference>
<comment type="cofactor">
    <cofactor evidence="7">
        <name>heme</name>
        <dbReference type="ChEBI" id="CHEBI:30413"/>
    </cofactor>
</comment>
<dbReference type="PANTHER" id="PTHR24286:SF384">
    <property type="entry name" value="P450, PUTATIVE (EUROFUNG)-RELATED"/>
    <property type="match status" value="1"/>
</dbReference>
<keyword evidence="6 8" id="KW-0503">Monooxygenase</keyword>
<dbReference type="GO" id="GO:0016125">
    <property type="term" value="P:sterol metabolic process"/>
    <property type="evidence" value="ECO:0007669"/>
    <property type="project" value="TreeGrafter"/>
</dbReference>
<keyword evidence="4 8" id="KW-0560">Oxidoreductase</keyword>
<dbReference type="GO" id="GO:0004497">
    <property type="term" value="F:monooxygenase activity"/>
    <property type="evidence" value="ECO:0007669"/>
    <property type="project" value="UniProtKB-KW"/>
</dbReference>
<organism evidence="9 10">
    <name type="scientific">Owenia fusiformis</name>
    <name type="common">Polychaete worm</name>
    <dbReference type="NCBI Taxonomy" id="6347"/>
    <lineage>
        <taxon>Eukaryota</taxon>
        <taxon>Metazoa</taxon>
        <taxon>Spiralia</taxon>
        <taxon>Lophotrochozoa</taxon>
        <taxon>Annelida</taxon>
        <taxon>Polychaeta</taxon>
        <taxon>Sedentaria</taxon>
        <taxon>Canalipalpata</taxon>
        <taxon>Sabellida</taxon>
        <taxon>Oweniida</taxon>
        <taxon>Oweniidae</taxon>
        <taxon>Owenia</taxon>
    </lineage>
</organism>
<comment type="caution">
    <text evidence="9">The sequence shown here is derived from an EMBL/GenBank/DDBJ whole genome shotgun (WGS) entry which is preliminary data.</text>
</comment>
<evidence type="ECO:0000256" key="7">
    <source>
        <dbReference type="PIRSR" id="PIRSR602403-1"/>
    </source>
</evidence>
<evidence type="ECO:0000256" key="2">
    <source>
        <dbReference type="ARBA" id="ARBA00022617"/>
    </source>
</evidence>
<dbReference type="Proteomes" id="UP000749559">
    <property type="component" value="Unassembled WGS sequence"/>
</dbReference>
<dbReference type="InterPro" id="IPR036396">
    <property type="entry name" value="Cyt_P450_sf"/>
</dbReference>
<feature type="binding site" description="axial binding residue" evidence="7">
    <location>
        <position position="445"/>
    </location>
    <ligand>
        <name>heme</name>
        <dbReference type="ChEBI" id="CHEBI:30413"/>
    </ligand>
    <ligandPart>
        <name>Fe</name>
        <dbReference type="ChEBI" id="CHEBI:18248"/>
    </ligandPart>
</feature>
<dbReference type="InterPro" id="IPR001128">
    <property type="entry name" value="Cyt_P450"/>
</dbReference>
<proteinExistence type="inferred from homology"/>
<name>A0A8S4NSK3_OWEFU</name>
<keyword evidence="3 7" id="KW-0479">Metal-binding</keyword>
<dbReference type="GO" id="GO:0034653">
    <property type="term" value="P:retinoic acid catabolic process"/>
    <property type="evidence" value="ECO:0007669"/>
    <property type="project" value="UniProtKB-ARBA"/>
</dbReference>
<gene>
    <name evidence="9" type="ORF">OFUS_LOCUS9809</name>
</gene>
<evidence type="ECO:0000256" key="4">
    <source>
        <dbReference type="ARBA" id="ARBA00023002"/>
    </source>
</evidence>
<evidence type="ECO:0000256" key="8">
    <source>
        <dbReference type="RuleBase" id="RU000461"/>
    </source>
</evidence>
<keyword evidence="2 7" id="KW-0349">Heme</keyword>
<keyword evidence="10" id="KW-1185">Reference proteome</keyword>